<keyword evidence="3" id="KW-1185">Reference proteome</keyword>
<dbReference type="KEGG" id="oxy:HCG48_11195"/>
<dbReference type="Pfam" id="PF13649">
    <property type="entry name" value="Methyltransf_25"/>
    <property type="match status" value="1"/>
</dbReference>
<reference evidence="2 3" key="1">
    <citation type="submission" date="2020-04" db="EMBL/GenBank/DDBJ databases">
        <authorList>
            <person name="Basu S."/>
            <person name="Maruthanayagam V."/>
            <person name="Chakraborty S."/>
            <person name="Pramanik A."/>
            <person name="Mukherjee J."/>
            <person name="Brink B."/>
        </authorList>
    </citation>
    <scope>NUCLEOTIDE SEQUENCE [LARGE SCALE GENOMIC DNA]</scope>
    <source>
        <strain evidence="2 3">AP17</strain>
    </source>
</reference>
<dbReference type="Gene3D" id="3.40.50.150">
    <property type="entry name" value="Vaccinia Virus protein VP39"/>
    <property type="match status" value="1"/>
</dbReference>
<dbReference type="AlphaFoldDB" id="A0A6H1TXX4"/>
<dbReference type="InterPro" id="IPR041698">
    <property type="entry name" value="Methyltransf_25"/>
</dbReference>
<sequence length="258" mass="29466">MSIESHYGSLCAEYYDLTKPIARPYPDIAYYCKQLSKIDSEIGSRILEVAVGTGRLLVPLLEAGLNVEGLDNSPEMLDYCRKNCQNRGLNPVLHQGDMVNFQLTGKFKAIVVAWGSFMLVETRSRAISALETFAKHLESGGQLFIDLEIPIEDFKTNGQIQQLPPVNCPDDSIILLQKTSQVDPIAQLNLIMLRYEKWKNGQLIQTELQRFPLHWFGVDEFVMLLQKMGYRKIQVCANYREDQKPSHYNDELCFKAEI</sequence>
<dbReference type="InterPro" id="IPR029063">
    <property type="entry name" value="SAM-dependent_MTases_sf"/>
</dbReference>
<evidence type="ECO:0000313" key="2">
    <source>
        <dbReference type="EMBL" id="QIZ71066.1"/>
    </source>
</evidence>
<keyword evidence="2" id="KW-0489">Methyltransferase</keyword>
<dbReference type="GO" id="GO:0032259">
    <property type="term" value="P:methylation"/>
    <property type="evidence" value="ECO:0007669"/>
    <property type="project" value="UniProtKB-KW"/>
</dbReference>
<keyword evidence="2" id="KW-0808">Transferase</keyword>
<dbReference type="Proteomes" id="UP000500857">
    <property type="component" value="Chromosome"/>
</dbReference>
<protein>
    <submittedName>
        <fullName evidence="2">Class I SAM-dependent methyltransferase</fullName>
    </submittedName>
</protein>
<dbReference type="Gene3D" id="2.20.130.10">
    <property type="entry name" value="CAC2371-like domains"/>
    <property type="match status" value="1"/>
</dbReference>
<proteinExistence type="predicted"/>
<feature type="domain" description="Methyltransferase" evidence="1">
    <location>
        <begin position="46"/>
        <end position="141"/>
    </location>
</feature>
<gene>
    <name evidence="2" type="ORF">HCG48_11195</name>
</gene>
<accession>A0A6H1TXX4</accession>
<dbReference type="RefSeq" id="WP_168569221.1">
    <property type="nucleotide sequence ID" value="NZ_CP051167.1"/>
</dbReference>
<dbReference type="CDD" id="cd02440">
    <property type="entry name" value="AdoMet_MTases"/>
    <property type="match status" value="1"/>
</dbReference>
<organism evidence="2 3">
    <name type="scientific">Oxynema aestuarii AP17</name>
    <dbReference type="NCBI Taxonomy" id="2064643"/>
    <lineage>
        <taxon>Bacteria</taxon>
        <taxon>Bacillati</taxon>
        <taxon>Cyanobacteriota</taxon>
        <taxon>Cyanophyceae</taxon>
        <taxon>Oscillatoriophycideae</taxon>
        <taxon>Oscillatoriales</taxon>
        <taxon>Oscillatoriaceae</taxon>
        <taxon>Oxynema</taxon>
        <taxon>Oxynema aestuarii</taxon>
    </lineage>
</organism>
<dbReference type="GO" id="GO:0008168">
    <property type="term" value="F:methyltransferase activity"/>
    <property type="evidence" value="ECO:0007669"/>
    <property type="project" value="UniProtKB-KW"/>
</dbReference>
<evidence type="ECO:0000259" key="1">
    <source>
        <dbReference type="Pfam" id="PF13649"/>
    </source>
</evidence>
<dbReference type="EMBL" id="CP051167">
    <property type="protein sequence ID" value="QIZ71066.1"/>
    <property type="molecule type" value="Genomic_DNA"/>
</dbReference>
<dbReference type="SUPFAM" id="SSF53335">
    <property type="entry name" value="S-adenosyl-L-methionine-dependent methyltransferases"/>
    <property type="match status" value="1"/>
</dbReference>
<evidence type="ECO:0000313" key="3">
    <source>
        <dbReference type="Proteomes" id="UP000500857"/>
    </source>
</evidence>
<name>A0A6H1TXX4_9CYAN</name>